<feature type="transmembrane region" description="Helical" evidence="9">
    <location>
        <begin position="21"/>
        <end position="39"/>
    </location>
</feature>
<dbReference type="Gene3D" id="3.30.1330.80">
    <property type="entry name" value="Hypothetical protein, similar to alpha- acetolactate decarboxylase, domain 2"/>
    <property type="match status" value="2"/>
</dbReference>
<protein>
    <recommendedName>
        <fullName evidence="5">Alpha-acetolactate decarboxylase</fullName>
        <ecNumber evidence="4">4.1.1.5</ecNumber>
    </recommendedName>
</protein>
<dbReference type="GO" id="GO:0047605">
    <property type="term" value="F:acetolactate decarboxylase activity"/>
    <property type="evidence" value="ECO:0007669"/>
    <property type="project" value="UniProtKB-EC"/>
</dbReference>
<dbReference type="CDD" id="cd17299">
    <property type="entry name" value="acetolactate_decarboxylase"/>
    <property type="match status" value="1"/>
</dbReference>
<keyword evidence="9" id="KW-1133">Transmembrane helix</keyword>
<evidence type="ECO:0000313" key="10">
    <source>
        <dbReference type="EMBL" id="QDU28293.1"/>
    </source>
</evidence>
<evidence type="ECO:0000256" key="1">
    <source>
        <dbReference type="ARBA" id="ARBA00001784"/>
    </source>
</evidence>
<dbReference type="Proteomes" id="UP000315017">
    <property type="component" value="Chromosome"/>
</dbReference>
<evidence type="ECO:0000256" key="2">
    <source>
        <dbReference type="ARBA" id="ARBA00005170"/>
    </source>
</evidence>
<evidence type="ECO:0000256" key="3">
    <source>
        <dbReference type="ARBA" id="ARBA00007106"/>
    </source>
</evidence>
<evidence type="ECO:0000256" key="7">
    <source>
        <dbReference type="ARBA" id="ARBA00023061"/>
    </source>
</evidence>
<dbReference type="GO" id="GO:0045151">
    <property type="term" value="P:acetoin biosynthetic process"/>
    <property type="evidence" value="ECO:0007669"/>
    <property type="project" value="UniProtKB-KW"/>
</dbReference>
<dbReference type="RefSeq" id="WP_202921878.1">
    <property type="nucleotide sequence ID" value="NZ_CP036274.1"/>
</dbReference>
<dbReference type="EC" id="4.1.1.5" evidence="4"/>
<gene>
    <name evidence="10" type="primary">aldB</name>
    <name evidence="10" type="ORF">ETAA8_33930</name>
</gene>
<keyword evidence="9" id="KW-0812">Transmembrane</keyword>
<keyword evidence="9" id="KW-0472">Membrane</keyword>
<name>A0A517YDI1_9BACT</name>
<dbReference type="InterPro" id="IPR005128">
    <property type="entry name" value="Acetolactate_a_deCO2ase"/>
</dbReference>
<keyword evidence="11" id="KW-1185">Reference proteome</keyword>
<evidence type="ECO:0000256" key="9">
    <source>
        <dbReference type="SAM" id="Phobius"/>
    </source>
</evidence>
<dbReference type="Pfam" id="PF03306">
    <property type="entry name" value="AAL_decarboxy"/>
    <property type="match status" value="1"/>
</dbReference>
<organism evidence="10 11">
    <name type="scientific">Anatilimnocola aggregata</name>
    <dbReference type="NCBI Taxonomy" id="2528021"/>
    <lineage>
        <taxon>Bacteria</taxon>
        <taxon>Pseudomonadati</taxon>
        <taxon>Planctomycetota</taxon>
        <taxon>Planctomycetia</taxon>
        <taxon>Pirellulales</taxon>
        <taxon>Pirellulaceae</taxon>
        <taxon>Anatilimnocola</taxon>
    </lineage>
</organism>
<evidence type="ECO:0000256" key="5">
    <source>
        <dbReference type="ARBA" id="ARBA00020164"/>
    </source>
</evidence>
<keyword evidence="8 10" id="KW-0456">Lyase</keyword>
<dbReference type="PANTHER" id="PTHR35524">
    <property type="entry name" value="ALPHA-ACETOLACTATE DECARBOXYLASE"/>
    <property type="match status" value="1"/>
</dbReference>
<comment type="catalytic activity">
    <reaction evidence="1">
        <text>(2S)-2-acetolactate + H(+) = (R)-acetoin + CO2</text>
        <dbReference type="Rhea" id="RHEA:21580"/>
        <dbReference type="ChEBI" id="CHEBI:15378"/>
        <dbReference type="ChEBI" id="CHEBI:15686"/>
        <dbReference type="ChEBI" id="CHEBI:16526"/>
        <dbReference type="ChEBI" id="CHEBI:58476"/>
        <dbReference type="EC" id="4.1.1.5"/>
    </reaction>
</comment>
<dbReference type="PANTHER" id="PTHR35524:SF1">
    <property type="entry name" value="ALPHA-ACETOLACTATE DECARBOXYLASE"/>
    <property type="match status" value="1"/>
</dbReference>
<keyword evidence="6" id="KW-0210">Decarboxylase</keyword>
<comment type="pathway">
    <text evidence="2">Polyol metabolism; (R,R)-butane-2,3-diol biosynthesis; (R,R)-butane-2,3-diol from pyruvate: step 2/3.</text>
</comment>
<dbReference type="EMBL" id="CP036274">
    <property type="protein sequence ID" value="QDU28293.1"/>
    <property type="molecule type" value="Genomic_DNA"/>
</dbReference>
<keyword evidence="7" id="KW-0005">Acetoin biosynthesis</keyword>
<dbReference type="NCBIfam" id="TIGR01252">
    <property type="entry name" value="acetolac_decarb"/>
    <property type="match status" value="1"/>
</dbReference>
<dbReference type="AlphaFoldDB" id="A0A517YDI1"/>
<proteinExistence type="inferred from homology"/>
<evidence type="ECO:0000256" key="4">
    <source>
        <dbReference type="ARBA" id="ARBA00013204"/>
    </source>
</evidence>
<dbReference type="SUPFAM" id="SSF117856">
    <property type="entry name" value="AF0104/ALDC/Ptd012-like"/>
    <property type="match status" value="1"/>
</dbReference>
<evidence type="ECO:0000256" key="6">
    <source>
        <dbReference type="ARBA" id="ARBA00022793"/>
    </source>
</evidence>
<reference evidence="10 11" key="1">
    <citation type="submission" date="2019-02" db="EMBL/GenBank/DDBJ databases">
        <title>Deep-cultivation of Planctomycetes and their phenomic and genomic characterization uncovers novel biology.</title>
        <authorList>
            <person name="Wiegand S."/>
            <person name="Jogler M."/>
            <person name="Boedeker C."/>
            <person name="Pinto D."/>
            <person name="Vollmers J."/>
            <person name="Rivas-Marin E."/>
            <person name="Kohn T."/>
            <person name="Peeters S.H."/>
            <person name="Heuer A."/>
            <person name="Rast P."/>
            <person name="Oberbeckmann S."/>
            <person name="Bunk B."/>
            <person name="Jeske O."/>
            <person name="Meyerdierks A."/>
            <person name="Storesund J.E."/>
            <person name="Kallscheuer N."/>
            <person name="Luecker S."/>
            <person name="Lage O.M."/>
            <person name="Pohl T."/>
            <person name="Merkel B.J."/>
            <person name="Hornburger P."/>
            <person name="Mueller R.-W."/>
            <person name="Bruemmer F."/>
            <person name="Labrenz M."/>
            <person name="Spormann A.M."/>
            <person name="Op den Camp H."/>
            <person name="Overmann J."/>
            <person name="Amann R."/>
            <person name="Jetten M.S.M."/>
            <person name="Mascher T."/>
            <person name="Medema M.H."/>
            <person name="Devos D.P."/>
            <person name="Kaster A.-K."/>
            <person name="Ovreas L."/>
            <person name="Rohde M."/>
            <person name="Galperin M.Y."/>
            <person name="Jogler C."/>
        </authorList>
    </citation>
    <scope>NUCLEOTIDE SEQUENCE [LARGE SCALE GENOMIC DNA]</scope>
    <source>
        <strain evidence="10 11">ETA_A8</strain>
    </source>
</reference>
<dbReference type="UniPathway" id="UPA00626">
    <property type="reaction ID" value="UER00678"/>
</dbReference>
<dbReference type="KEGG" id="aagg:ETAA8_33930"/>
<comment type="similarity">
    <text evidence="3">Belongs to the alpha-acetolactate decarboxylase family.</text>
</comment>
<evidence type="ECO:0000256" key="8">
    <source>
        <dbReference type="ARBA" id="ARBA00023239"/>
    </source>
</evidence>
<evidence type="ECO:0000313" key="11">
    <source>
        <dbReference type="Proteomes" id="UP000315017"/>
    </source>
</evidence>
<accession>A0A517YDI1</accession>
<sequence length="296" mass="32329">MRSLDIRTQTTLTRGPRPHSAVVLFASTAMLIVALLGTGCSPSATPAQASTCDHHVASDAKDSLVQFSLLAALASGDYENGTSLRDVLASGDFGIGTFSRLDGEMIVLSGQMYQALGDGTIRLANLNGCTPFAAVTFFEEDGQFEHLAAATLDDLDTQLDRKLPRRNSPYALRIDGEFAQLTLRSVPAQSPPFQPLVSVVKHQSTWAHQKVRGTLVGFRCPSWVGTLNVPGYHWHFLSDDRKLGGHVLACEFGDGTLRFDECTSLLIHLPQSTEFDAFNNDSVKHQDINQIERERK</sequence>